<dbReference type="AlphaFoldDB" id="A0A813DDH2"/>
<accession>A0A813DDH2</accession>
<evidence type="ECO:0000313" key="3">
    <source>
        <dbReference type="Proteomes" id="UP000654075"/>
    </source>
</evidence>
<dbReference type="OrthoDB" id="438236at2759"/>
<sequence>MSSSRASGASGSSGTKEKLSDGAGASGSKEKLSEGEEPRRKSRFSEPDPLDAFMDDMQDQVKHEAASTGTGQKFETLEPEKLDKHKAGAHKGATQHHLKMRYKAKQNNLRGPRSD</sequence>
<dbReference type="EMBL" id="CAJNNV010000820">
    <property type="protein sequence ID" value="CAE8583663.1"/>
    <property type="molecule type" value="Genomic_DNA"/>
</dbReference>
<name>A0A813DDH2_POLGL</name>
<feature type="compositionally biased region" description="Basic residues" evidence="1">
    <location>
        <begin position="87"/>
        <end position="104"/>
    </location>
</feature>
<feature type="compositionally biased region" description="Basic and acidic residues" evidence="1">
    <location>
        <begin position="75"/>
        <end position="86"/>
    </location>
</feature>
<organism evidence="2 3">
    <name type="scientific">Polarella glacialis</name>
    <name type="common">Dinoflagellate</name>
    <dbReference type="NCBI Taxonomy" id="89957"/>
    <lineage>
        <taxon>Eukaryota</taxon>
        <taxon>Sar</taxon>
        <taxon>Alveolata</taxon>
        <taxon>Dinophyceae</taxon>
        <taxon>Suessiales</taxon>
        <taxon>Suessiaceae</taxon>
        <taxon>Polarella</taxon>
    </lineage>
</organism>
<feature type="compositionally biased region" description="Low complexity" evidence="1">
    <location>
        <begin position="1"/>
        <end position="14"/>
    </location>
</feature>
<gene>
    <name evidence="2" type="ORF">PGLA1383_LOCUS2618</name>
</gene>
<proteinExistence type="predicted"/>
<evidence type="ECO:0000313" key="2">
    <source>
        <dbReference type="EMBL" id="CAE8583663.1"/>
    </source>
</evidence>
<reference evidence="2" key="1">
    <citation type="submission" date="2021-02" db="EMBL/GenBank/DDBJ databases">
        <authorList>
            <person name="Dougan E. K."/>
            <person name="Rhodes N."/>
            <person name="Thang M."/>
            <person name="Chan C."/>
        </authorList>
    </citation>
    <scope>NUCLEOTIDE SEQUENCE</scope>
</reference>
<feature type="region of interest" description="Disordered" evidence="1">
    <location>
        <begin position="1"/>
        <end position="115"/>
    </location>
</feature>
<feature type="compositionally biased region" description="Basic and acidic residues" evidence="1">
    <location>
        <begin position="28"/>
        <end position="46"/>
    </location>
</feature>
<evidence type="ECO:0000256" key="1">
    <source>
        <dbReference type="SAM" id="MobiDB-lite"/>
    </source>
</evidence>
<keyword evidence="3" id="KW-1185">Reference proteome</keyword>
<dbReference type="Proteomes" id="UP000654075">
    <property type="component" value="Unassembled WGS sequence"/>
</dbReference>
<comment type="caution">
    <text evidence="2">The sequence shown here is derived from an EMBL/GenBank/DDBJ whole genome shotgun (WGS) entry which is preliminary data.</text>
</comment>
<protein>
    <submittedName>
        <fullName evidence="2">Uncharacterized protein</fullName>
    </submittedName>
</protein>